<keyword evidence="2" id="KW-1185">Reference proteome</keyword>
<dbReference type="NCBIfam" id="TIGR03584">
    <property type="entry name" value="PseF"/>
    <property type="match status" value="1"/>
</dbReference>
<dbReference type="InterPro" id="IPR029044">
    <property type="entry name" value="Nucleotide-diphossugar_trans"/>
</dbReference>
<dbReference type="InterPro" id="IPR003329">
    <property type="entry name" value="Cytidylyl_trans"/>
</dbReference>
<dbReference type="SUPFAM" id="SSF53448">
    <property type="entry name" value="Nucleotide-diphospho-sugar transferases"/>
    <property type="match status" value="1"/>
</dbReference>
<dbReference type="CDD" id="cd02513">
    <property type="entry name" value="CMP-NeuAc_Synthase"/>
    <property type="match status" value="1"/>
</dbReference>
<evidence type="ECO:0000313" key="2">
    <source>
        <dbReference type="Proteomes" id="UP000309788"/>
    </source>
</evidence>
<proteinExistence type="predicted"/>
<organism evidence="1 2">
    <name type="scientific">Dyadobacter sediminis</name>
    <dbReference type="NCBI Taxonomy" id="1493691"/>
    <lineage>
        <taxon>Bacteria</taxon>
        <taxon>Pseudomonadati</taxon>
        <taxon>Bacteroidota</taxon>
        <taxon>Cytophagia</taxon>
        <taxon>Cytophagales</taxon>
        <taxon>Spirosomataceae</taxon>
        <taxon>Dyadobacter</taxon>
    </lineage>
</organism>
<dbReference type="PANTHER" id="PTHR21485:SF6">
    <property type="entry name" value="N-ACYLNEURAMINATE CYTIDYLYLTRANSFERASE-RELATED"/>
    <property type="match status" value="1"/>
</dbReference>
<dbReference type="InterPro" id="IPR050793">
    <property type="entry name" value="CMP-NeuNAc_synthase"/>
</dbReference>
<dbReference type="InterPro" id="IPR020039">
    <property type="entry name" value="PseF"/>
</dbReference>
<dbReference type="EMBL" id="VCEI01000028">
    <property type="protein sequence ID" value="TLU90642.1"/>
    <property type="molecule type" value="Genomic_DNA"/>
</dbReference>
<dbReference type="EC" id="2.7.7.81" evidence="1"/>
<reference evidence="1 2" key="1">
    <citation type="submission" date="2019-05" db="EMBL/GenBank/DDBJ databases">
        <authorList>
            <person name="Qu J.-H."/>
        </authorList>
    </citation>
    <scope>NUCLEOTIDE SEQUENCE [LARGE SCALE GENOMIC DNA]</scope>
    <source>
        <strain evidence="1 2">Z12</strain>
    </source>
</reference>
<accession>A0A5R9K989</accession>
<dbReference type="GO" id="GO:0008781">
    <property type="term" value="F:N-acylneuraminate cytidylyltransferase activity"/>
    <property type="evidence" value="ECO:0007669"/>
    <property type="project" value="TreeGrafter"/>
</dbReference>
<protein>
    <submittedName>
        <fullName evidence="1">Pseudaminic acid cytidylyltransferase</fullName>
        <ecNumber evidence="1">2.7.7.81</ecNumber>
    </submittedName>
</protein>
<name>A0A5R9K989_9BACT</name>
<dbReference type="PANTHER" id="PTHR21485">
    <property type="entry name" value="HAD SUPERFAMILY MEMBERS CMAS AND KDSC"/>
    <property type="match status" value="1"/>
</dbReference>
<keyword evidence="1" id="KW-0548">Nucleotidyltransferase</keyword>
<dbReference type="Proteomes" id="UP000309788">
    <property type="component" value="Unassembled WGS sequence"/>
</dbReference>
<keyword evidence="1" id="KW-0808">Transferase</keyword>
<gene>
    <name evidence="1" type="primary">pseF</name>
    <name evidence="1" type="ORF">FEM55_19010</name>
</gene>
<dbReference type="Gene3D" id="3.90.550.10">
    <property type="entry name" value="Spore Coat Polysaccharide Biosynthesis Protein SpsA, Chain A"/>
    <property type="match status" value="1"/>
</dbReference>
<dbReference type="AlphaFoldDB" id="A0A5R9K989"/>
<evidence type="ECO:0000313" key="1">
    <source>
        <dbReference type="EMBL" id="TLU90642.1"/>
    </source>
</evidence>
<dbReference type="Pfam" id="PF02348">
    <property type="entry name" value="CTP_transf_3"/>
    <property type="match status" value="1"/>
</dbReference>
<dbReference type="OrthoDB" id="9805604at2"/>
<comment type="caution">
    <text evidence="1">The sequence shown here is derived from an EMBL/GenBank/DDBJ whole genome shotgun (WGS) entry which is preliminary data.</text>
</comment>
<sequence>MDKALAIIPARGGSKRIPRKNIRDFLGKPIIAYAIETALNSGLFSDVMVSTDDPEIAEIGKNYGASVPFLRSKGNANDFASTVDVIKEVEKEYEARFSVIYDKICCIYATAPFIQTRHLRAGLSLLSESGFDSVFPVVPFSYPIWRGLEVTNGKVQMVWPENQNVRSQDLKPVYHDAGQWYWYNPAKITDSLFTSNTASVILSEEEVQDIDTASDWLMAEMKYKLLYEK</sequence>
<dbReference type="RefSeq" id="WP_138282966.1">
    <property type="nucleotide sequence ID" value="NZ_BMGE01000005.1"/>
</dbReference>